<dbReference type="AlphaFoldDB" id="A0A0E9SLN2"/>
<dbReference type="EMBL" id="GBXM01066318">
    <property type="protein sequence ID" value="JAH42259.1"/>
    <property type="molecule type" value="Transcribed_RNA"/>
</dbReference>
<reference evidence="1" key="2">
    <citation type="journal article" date="2015" name="Fish Shellfish Immunol.">
        <title>Early steps in the European eel (Anguilla anguilla)-Vibrio vulnificus interaction in the gills: Role of the RtxA13 toxin.</title>
        <authorList>
            <person name="Callol A."/>
            <person name="Pajuelo D."/>
            <person name="Ebbesson L."/>
            <person name="Teles M."/>
            <person name="MacKenzie S."/>
            <person name="Amaro C."/>
        </authorList>
    </citation>
    <scope>NUCLEOTIDE SEQUENCE</scope>
</reference>
<evidence type="ECO:0000313" key="1">
    <source>
        <dbReference type="EMBL" id="JAH42259.1"/>
    </source>
</evidence>
<accession>A0A0E9SLN2</accession>
<proteinExistence type="predicted"/>
<organism evidence="1">
    <name type="scientific">Anguilla anguilla</name>
    <name type="common">European freshwater eel</name>
    <name type="synonym">Muraena anguilla</name>
    <dbReference type="NCBI Taxonomy" id="7936"/>
    <lineage>
        <taxon>Eukaryota</taxon>
        <taxon>Metazoa</taxon>
        <taxon>Chordata</taxon>
        <taxon>Craniata</taxon>
        <taxon>Vertebrata</taxon>
        <taxon>Euteleostomi</taxon>
        <taxon>Actinopterygii</taxon>
        <taxon>Neopterygii</taxon>
        <taxon>Teleostei</taxon>
        <taxon>Anguilliformes</taxon>
        <taxon>Anguillidae</taxon>
        <taxon>Anguilla</taxon>
    </lineage>
</organism>
<protein>
    <submittedName>
        <fullName evidence="1">Uncharacterized protein</fullName>
    </submittedName>
</protein>
<reference evidence="1" key="1">
    <citation type="submission" date="2014-11" db="EMBL/GenBank/DDBJ databases">
        <authorList>
            <person name="Amaro Gonzalez C."/>
        </authorList>
    </citation>
    <scope>NUCLEOTIDE SEQUENCE</scope>
</reference>
<name>A0A0E9SLN2_ANGAN</name>
<sequence>MDMHRYAQDPDKTLQDCEQSGLKGLTVFFVWGEETRRNAEQTRLVPRLTAGHHCAPKWVNSVK</sequence>